<keyword evidence="2" id="KW-0812">Transmembrane</keyword>
<dbReference type="EMBL" id="CP039381">
    <property type="protein sequence ID" value="QCT06642.1"/>
    <property type="molecule type" value="Genomic_DNA"/>
</dbReference>
<gene>
    <name evidence="3" type="ORF">E5Z56_04360</name>
</gene>
<feature type="transmembrane region" description="Helical" evidence="2">
    <location>
        <begin position="38"/>
        <end position="54"/>
    </location>
</feature>
<sequence>MNKKNTINLILSAFLVIAFIVCTYFFSTLNQTTTVQSVINALVTVVFGLILFYATRVGDGKPVKRFSVATLIIMVLPSLYILLTSLAPSLPLGDTLGNSSIVVCLAGVALGYGIPYTFLSGFEVEREEVEEGNVEGGIMEEIDATDENETDETEELEQNEEVTEDDTPVEDNQE</sequence>
<reference evidence="3 4" key="1">
    <citation type="submission" date="2019-04" db="EMBL/GenBank/DDBJ databases">
        <authorList>
            <person name="Embree M."/>
            <person name="Gaffney J.R."/>
        </authorList>
    </citation>
    <scope>NUCLEOTIDE SEQUENCE [LARGE SCALE GENOMIC DNA]</scope>
    <source>
        <strain evidence="3 4">JE7A12</strain>
    </source>
</reference>
<feature type="transmembrane region" description="Helical" evidence="2">
    <location>
        <begin position="7"/>
        <end position="26"/>
    </location>
</feature>
<dbReference type="KEGG" id="ruj:E5Z56_04360"/>
<dbReference type="Proteomes" id="UP000301475">
    <property type="component" value="Chromosome"/>
</dbReference>
<keyword evidence="2" id="KW-1133">Transmembrane helix</keyword>
<feature type="region of interest" description="Disordered" evidence="1">
    <location>
        <begin position="130"/>
        <end position="174"/>
    </location>
</feature>
<evidence type="ECO:0000313" key="3">
    <source>
        <dbReference type="EMBL" id="QCT06642.1"/>
    </source>
</evidence>
<evidence type="ECO:0000256" key="2">
    <source>
        <dbReference type="SAM" id="Phobius"/>
    </source>
</evidence>
<dbReference type="OrthoDB" id="1859348at2"/>
<protein>
    <submittedName>
        <fullName evidence="3">Uncharacterized protein</fullName>
    </submittedName>
</protein>
<dbReference type="RefSeq" id="WP_138156698.1">
    <property type="nucleotide sequence ID" value="NZ_CP039381.1"/>
</dbReference>
<accession>A0A4P8XVD2</accession>
<name>A0A4P8XVD2_9FIRM</name>
<dbReference type="AlphaFoldDB" id="A0A4P8XVD2"/>
<feature type="transmembrane region" description="Helical" evidence="2">
    <location>
        <begin position="66"/>
        <end position="87"/>
    </location>
</feature>
<feature type="transmembrane region" description="Helical" evidence="2">
    <location>
        <begin position="99"/>
        <end position="119"/>
    </location>
</feature>
<keyword evidence="2" id="KW-0472">Membrane</keyword>
<proteinExistence type="predicted"/>
<organism evidence="3 4">
    <name type="scientific">Ruminococcus bovis</name>
    <dbReference type="NCBI Taxonomy" id="2564099"/>
    <lineage>
        <taxon>Bacteria</taxon>
        <taxon>Bacillati</taxon>
        <taxon>Bacillota</taxon>
        <taxon>Clostridia</taxon>
        <taxon>Eubacteriales</taxon>
        <taxon>Oscillospiraceae</taxon>
        <taxon>Ruminococcus</taxon>
    </lineage>
</organism>
<keyword evidence="4" id="KW-1185">Reference proteome</keyword>
<evidence type="ECO:0000256" key="1">
    <source>
        <dbReference type="SAM" id="MobiDB-lite"/>
    </source>
</evidence>
<evidence type="ECO:0000313" key="4">
    <source>
        <dbReference type="Proteomes" id="UP000301475"/>
    </source>
</evidence>